<evidence type="ECO:0000313" key="11">
    <source>
        <dbReference type="EMBL" id="GMH13173.1"/>
    </source>
</evidence>
<comment type="subcellular location">
    <subcellularLocation>
        <location evidence="1">Membrane</location>
        <topology evidence="1">Multi-pass membrane protein</topology>
    </subcellularLocation>
</comment>
<feature type="transmembrane region" description="Helical" evidence="9">
    <location>
        <begin position="128"/>
        <end position="147"/>
    </location>
</feature>
<dbReference type="PROSITE" id="PS50850">
    <property type="entry name" value="MFS"/>
    <property type="match status" value="1"/>
</dbReference>
<evidence type="ECO:0000256" key="8">
    <source>
        <dbReference type="SAM" id="MobiDB-lite"/>
    </source>
</evidence>
<feature type="transmembrane region" description="Helical" evidence="9">
    <location>
        <begin position="30"/>
        <end position="51"/>
    </location>
</feature>
<dbReference type="SUPFAM" id="SSF103473">
    <property type="entry name" value="MFS general substrate transporter"/>
    <property type="match status" value="1"/>
</dbReference>
<dbReference type="PROSITE" id="PS00217">
    <property type="entry name" value="SUGAR_TRANSPORT_2"/>
    <property type="match status" value="1"/>
</dbReference>
<evidence type="ECO:0000313" key="12">
    <source>
        <dbReference type="Proteomes" id="UP001279734"/>
    </source>
</evidence>
<feature type="region of interest" description="Disordered" evidence="8">
    <location>
        <begin position="1"/>
        <end position="20"/>
    </location>
</feature>
<organism evidence="11 12">
    <name type="scientific">Nepenthes gracilis</name>
    <name type="common">Slender pitcher plant</name>
    <dbReference type="NCBI Taxonomy" id="150966"/>
    <lineage>
        <taxon>Eukaryota</taxon>
        <taxon>Viridiplantae</taxon>
        <taxon>Streptophyta</taxon>
        <taxon>Embryophyta</taxon>
        <taxon>Tracheophyta</taxon>
        <taxon>Spermatophyta</taxon>
        <taxon>Magnoliopsida</taxon>
        <taxon>eudicotyledons</taxon>
        <taxon>Gunneridae</taxon>
        <taxon>Pentapetalae</taxon>
        <taxon>Caryophyllales</taxon>
        <taxon>Nepenthaceae</taxon>
        <taxon>Nepenthes</taxon>
    </lineage>
</organism>
<dbReference type="Pfam" id="PF00083">
    <property type="entry name" value="Sugar_tr"/>
    <property type="match status" value="1"/>
</dbReference>
<sequence>MEGDGGRREESMGAHLLDEKRESDSSVTGVLLFSIFTAVCGSLVCGCAVGYTSPVESAMMADLGLSTAEFSLFGSLLTVGGLLGSLVSGKIADYIGRKRTMGLSDILCLIGWLAIACSQGAWSLDLGRVLLGFGLGLTVFVVPVYIGEIAPKDLRGGSVLVHQLVICFGISLMFFVGLVITWRILALIGIIPCLMQLLFTFFIPESPRWLVKIGQDKEFEAALHCLRGIMLMYLLKQLTSKSILQPFKRYQKPTSCICFRKNMHMHSLLDLG</sequence>
<feature type="transmembrane region" description="Helical" evidence="9">
    <location>
        <begin position="184"/>
        <end position="203"/>
    </location>
</feature>
<protein>
    <recommendedName>
        <fullName evidence="10">Major facilitator superfamily (MFS) profile domain-containing protein</fullName>
    </recommendedName>
</protein>
<evidence type="ECO:0000256" key="7">
    <source>
        <dbReference type="ARBA" id="ARBA00023136"/>
    </source>
</evidence>
<keyword evidence="4" id="KW-0762">Sugar transport</keyword>
<dbReference type="PANTHER" id="PTHR48021">
    <property type="match status" value="1"/>
</dbReference>
<dbReference type="GO" id="GO:0016020">
    <property type="term" value="C:membrane"/>
    <property type="evidence" value="ECO:0007669"/>
    <property type="project" value="UniProtKB-SubCell"/>
</dbReference>
<evidence type="ECO:0000256" key="1">
    <source>
        <dbReference type="ARBA" id="ARBA00004141"/>
    </source>
</evidence>
<evidence type="ECO:0000256" key="6">
    <source>
        <dbReference type="ARBA" id="ARBA00022989"/>
    </source>
</evidence>
<evidence type="ECO:0000256" key="2">
    <source>
        <dbReference type="ARBA" id="ARBA00010992"/>
    </source>
</evidence>
<reference evidence="11" key="1">
    <citation type="submission" date="2023-05" db="EMBL/GenBank/DDBJ databases">
        <title>Nepenthes gracilis genome sequencing.</title>
        <authorList>
            <person name="Fukushima K."/>
        </authorList>
    </citation>
    <scope>NUCLEOTIDE SEQUENCE</scope>
    <source>
        <strain evidence="11">SING2019-196</strain>
    </source>
</reference>
<evidence type="ECO:0000256" key="3">
    <source>
        <dbReference type="ARBA" id="ARBA00022448"/>
    </source>
</evidence>
<dbReference type="AlphaFoldDB" id="A0AAD3SKK2"/>
<evidence type="ECO:0000256" key="4">
    <source>
        <dbReference type="ARBA" id="ARBA00022597"/>
    </source>
</evidence>
<gene>
    <name evidence="11" type="ORF">Nepgr_015014</name>
</gene>
<dbReference type="Proteomes" id="UP001279734">
    <property type="component" value="Unassembled WGS sequence"/>
</dbReference>
<dbReference type="Gene3D" id="1.20.1250.20">
    <property type="entry name" value="MFS general substrate transporter like domains"/>
    <property type="match status" value="1"/>
</dbReference>
<evidence type="ECO:0000259" key="10">
    <source>
        <dbReference type="PROSITE" id="PS50850"/>
    </source>
</evidence>
<keyword evidence="3" id="KW-0813">Transport</keyword>
<dbReference type="InterPro" id="IPR020846">
    <property type="entry name" value="MFS_dom"/>
</dbReference>
<keyword evidence="5 9" id="KW-0812">Transmembrane</keyword>
<feature type="transmembrane region" description="Helical" evidence="9">
    <location>
        <begin position="101"/>
        <end position="122"/>
    </location>
</feature>
<comment type="caution">
    <text evidence="11">The sequence shown here is derived from an EMBL/GenBank/DDBJ whole genome shotgun (WGS) entry which is preliminary data.</text>
</comment>
<dbReference type="InterPro" id="IPR005829">
    <property type="entry name" value="Sugar_transporter_CS"/>
</dbReference>
<keyword evidence="7 9" id="KW-0472">Membrane</keyword>
<evidence type="ECO:0000256" key="5">
    <source>
        <dbReference type="ARBA" id="ARBA00022692"/>
    </source>
</evidence>
<name>A0AAD3SKK2_NEPGR</name>
<proteinExistence type="inferred from homology"/>
<comment type="similarity">
    <text evidence="2">Belongs to the major facilitator superfamily. Sugar transporter (TC 2.A.1.1) family.</text>
</comment>
<accession>A0AAD3SKK2</accession>
<dbReference type="PANTHER" id="PTHR48021:SF25">
    <property type="entry name" value="SUGAR TRANSPORTER ERD6-LIKE 5"/>
    <property type="match status" value="1"/>
</dbReference>
<feature type="domain" description="Major facilitator superfamily (MFS) profile" evidence="10">
    <location>
        <begin position="34"/>
        <end position="272"/>
    </location>
</feature>
<dbReference type="InterPro" id="IPR036259">
    <property type="entry name" value="MFS_trans_sf"/>
</dbReference>
<keyword evidence="12" id="KW-1185">Reference proteome</keyword>
<dbReference type="InterPro" id="IPR050549">
    <property type="entry name" value="MFS_Trehalose_Transporter"/>
</dbReference>
<dbReference type="GO" id="GO:0022857">
    <property type="term" value="F:transmembrane transporter activity"/>
    <property type="evidence" value="ECO:0007669"/>
    <property type="project" value="InterPro"/>
</dbReference>
<evidence type="ECO:0000256" key="9">
    <source>
        <dbReference type="SAM" id="Phobius"/>
    </source>
</evidence>
<dbReference type="InterPro" id="IPR005828">
    <property type="entry name" value="MFS_sugar_transport-like"/>
</dbReference>
<dbReference type="EMBL" id="BSYO01000012">
    <property type="protein sequence ID" value="GMH13173.1"/>
    <property type="molecule type" value="Genomic_DNA"/>
</dbReference>
<dbReference type="PROSITE" id="PS00216">
    <property type="entry name" value="SUGAR_TRANSPORT_1"/>
    <property type="match status" value="1"/>
</dbReference>
<keyword evidence="6 9" id="KW-1133">Transmembrane helix</keyword>
<feature type="transmembrane region" description="Helical" evidence="9">
    <location>
        <begin position="159"/>
        <end position="178"/>
    </location>
</feature>
<feature type="transmembrane region" description="Helical" evidence="9">
    <location>
        <begin position="71"/>
        <end position="89"/>
    </location>
</feature>